<dbReference type="InterPro" id="IPR007863">
    <property type="entry name" value="Peptidase_M16_C"/>
</dbReference>
<dbReference type="EMBL" id="UINC01102995">
    <property type="protein sequence ID" value="SVC65041.1"/>
    <property type="molecule type" value="Genomic_DNA"/>
</dbReference>
<protein>
    <recommendedName>
        <fullName evidence="1">Peptidase M16 C-terminal domain-containing protein</fullName>
    </recommendedName>
</protein>
<accession>A0A382NZN8</accession>
<gene>
    <name evidence="2" type="ORF">METZ01_LOCUS317895</name>
</gene>
<evidence type="ECO:0000313" key="2">
    <source>
        <dbReference type="EMBL" id="SVC65041.1"/>
    </source>
</evidence>
<proteinExistence type="predicted"/>
<reference evidence="2" key="1">
    <citation type="submission" date="2018-05" db="EMBL/GenBank/DDBJ databases">
        <authorList>
            <person name="Lanie J.A."/>
            <person name="Ng W.-L."/>
            <person name="Kazmierczak K.M."/>
            <person name="Andrzejewski T.M."/>
            <person name="Davidsen T.M."/>
            <person name="Wayne K.J."/>
            <person name="Tettelin H."/>
            <person name="Glass J.I."/>
            <person name="Rusch D."/>
            <person name="Podicherti R."/>
            <person name="Tsui H.-C.T."/>
            <person name="Winkler M.E."/>
        </authorList>
    </citation>
    <scope>NUCLEOTIDE SEQUENCE</scope>
</reference>
<dbReference type="Gene3D" id="3.30.830.10">
    <property type="entry name" value="Metalloenzyme, LuxS/M16 peptidase-like"/>
    <property type="match status" value="2"/>
</dbReference>
<dbReference type="AlphaFoldDB" id="A0A382NZN8"/>
<dbReference type="InterPro" id="IPR011249">
    <property type="entry name" value="Metalloenz_LuxS/M16"/>
</dbReference>
<dbReference type="GO" id="GO:0046872">
    <property type="term" value="F:metal ion binding"/>
    <property type="evidence" value="ECO:0007669"/>
    <property type="project" value="InterPro"/>
</dbReference>
<feature type="non-terminal residue" evidence="2">
    <location>
        <position position="328"/>
    </location>
</feature>
<evidence type="ECO:0000259" key="1">
    <source>
        <dbReference type="Pfam" id="PF05193"/>
    </source>
</evidence>
<dbReference type="Pfam" id="PF05193">
    <property type="entry name" value="Peptidase_M16_C"/>
    <property type="match status" value="1"/>
</dbReference>
<sequence>MRPVGELTHIPLATGVFLHLHRVPLYKTVRIDICIGEQLRQGRNSHLALISRLLERGTRNLPDLQSLNRFIDELYGAHYYAAVDKLGEYQFIHLCLELIDEKYLANADKGVFSRGLFFLREILLAPAGDGRQFKPDYLSQEKYFLARQIFDSFNDKTEYAQQRCIEEMCRGESIALSAFGDPAYFDAVDAGQLLDFHRGLLESNRIDVFVSGDFDPEYMQATFEGFINWERREPDSVVQPRIKPFLGPAREIFEFQELQQAQMVLGYRTSILYGMEDYPALVLLNLVLGGDGQSRLFKQLREEEGLCYYAASHVEALSGLLFVVAAIE</sequence>
<name>A0A382NZN8_9ZZZZ</name>
<feature type="domain" description="Peptidase M16 C-terminal" evidence="1">
    <location>
        <begin position="188"/>
        <end position="325"/>
    </location>
</feature>
<organism evidence="2">
    <name type="scientific">marine metagenome</name>
    <dbReference type="NCBI Taxonomy" id="408172"/>
    <lineage>
        <taxon>unclassified sequences</taxon>
        <taxon>metagenomes</taxon>
        <taxon>ecological metagenomes</taxon>
    </lineage>
</organism>
<dbReference type="SUPFAM" id="SSF63411">
    <property type="entry name" value="LuxS/MPP-like metallohydrolase"/>
    <property type="match status" value="2"/>
</dbReference>